<dbReference type="Gene3D" id="2.60.40.10">
    <property type="entry name" value="Immunoglobulins"/>
    <property type="match status" value="1"/>
</dbReference>
<dbReference type="PANTHER" id="PTHR10809">
    <property type="entry name" value="VESICLE-ASSOCIATED MEMBRANE PROTEIN-ASSOCIATED PROTEIN"/>
    <property type="match status" value="1"/>
</dbReference>
<dbReference type="InterPro" id="IPR000535">
    <property type="entry name" value="MSP_dom"/>
</dbReference>
<dbReference type="HOGENOM" id="CLU_1274025_0_0_1"/>
<reference evidence="8" key="1">
    <citation type="submission" date="2015-04" db="UniProtKB">
        <authorList>
            <consortium name="EnsemblPlants"/>
        </authorList>
    </citation>
    <scope>IDENTIFICATION</scope>
</reference>
<keyword evidence="9" id="KW-1185">Reference proteome</keyword>
<dbReference type="GO" id="GO:0005789">
    <property type="term" value="C:endoplasmic reticulum membrane"/>
    <property type="evidence" value="ECO:0007669"/>
    <property type="project" value="InterPro"/>
</dbReference>
<evidence type="ECO:0000256" key="2">
    <source>
        <dbReference type="ARBA" id="ARBA00008932"/>
    </source>
</evidence>
<dbReference type="InterPro" id="IPR016763">
    <property type="entry name" value="VAP"/>
</dbReference>
<keyword evidence="5" id="KW-0472">Membrane</keyword>
<reference evidence="8" key="2">
    <citation type="submission" date="2018-05" db="EMBL/GenBank/DDBJ databases">
        <title>OpunRS2 (Oryza punctata Reference Sequence Version 2).</title>
        <authorList>
            <person name="Zhang J."/>
            <person name="Kudrna D."/>
            <person name="Lee S."/>
            <person name="Talag J."/>
            <person name="Welchert J."/>
            <person name="Wing R.A."/>
        </authorList>
    </citation>
    <scope>NUCLEOTIDE SEQUENCE [LARGE SCALE GENOMIC DNA]</scope>
</reference>
<evidence type="ECO:0000313" key="9">
    <source>
        <dbReference type="Proteomes" id="UP000026962"/>
    </source>
</evidence>
<dbReference type="GO" id="GO:0005886">
    <property type="term" value="C:plasma membrane"/>
    <property type="evidence" value="ECO:0007669"/>
    <property type="project" value="TreeGrafter"/>
</dbReference>
<dbReference type="InterPro" id="IPR013783">
    <property type="entry name" value="Ig-like_fold"/>
</dbReference>
<sequence>MASGPRDDGTAKVIMSPSSGRMMAPLVPKTGGSSLRIVDCGIGGRSHGSPPQDPFRTSASALDTRDEERVKAWHRRLRAMTSSESKDLRVDPAFELRFPFEVNRDMSYCLQLINQTDGYIAFSIKTNQNKYRTQPDKGTMPPWSKRYITVTMKSQEKAPPNMQCHDMFLVQSTMVSEDIAPDSITDELFRKMAGKVVDVEKLPIVYVPLPQPEKASC</sequence>
<protein>
    <recommendedName>
        <fullName evidence="7">MSP domain-containing protein</fullName>
    </recommendedName>
</protein>
<evidence type="ECO:0000256" key="5">
    <source>
        <dbReference type="ARBA" id="ARBA00023136"/>
    </source>
</evidence>
<proteinExistence type="inferred from homology"/>
<dbReference type="Proteomes" id="UP000026962">
    <property type="component" value="Chromosome 11"/>
</dbReference>
<organism evidence="8">
    <name type="scientific">Oryza punctata</name>
    <name type="common">Red rice</name>
    <dbReference type="NCBI Taxonomy" id="4537"/>
    <lineage>
        <taxon>Eukaryota</taxon>
        <taxon>Viridiplantae</taxon>
        <taxon>Streptophyta</taxon>
        <taxon>Embryophyta</taxon>
        <taxon>Tracheophyta</taxon>
        <taxon>Spermatophyta</taxon>
        <taxon>Magnoliopsida</taxon>
        <taxon>Liliopsida</taxon>
        <taxon>Poales</taxon>
        <taxon>Poaceae</taxon>
        <taxon>BOP clade</taxon>
        <taxon>Oryzoideae</taxon>
        <taxon>Oryzeae</taxon>
        <taxon>Oryzinae</taxon>
        <taxon>Oryza</taxon>
    </lineage>
</organism>
<dbReference type="PANTHER" id="PTHR10809:SF6">
    <property type="entry name" value="AT11025P-RELATED"/>
    <property type="match status" value="1"/>
</dbReference>
<dbReference type="Gramene" id="OPUNC11G09020.1">
    <property type="protein sequence ID" value="OPUNC11G09020.1"/>
    <property type="gene ID" value="OPUNC11G09020"/>
</dbReference>
<evidence type="ECO:0000256" key="6">
    <source>
        <dbReference type="SAM" id="MobiDB-lite"/>
    </source>
</evidence>
<dbReference type="STRING" id="4537.A0A0E0MEN5"/>
<feature type="domain" description="MSP" evidence="7">
    <location>
        <begin position="87"/>
        <end position="207"/>
    </location>
</feature>
<comment type="subcellular location">
    <subcellularLocation>
        <location evidence="1">Membrane</location>
        <topology evidence="1">Single-pass type IV membrane protein</topology>
    </subcellularLocation>
</comment>
<dbReference type="Pfam" id="PF00635">
    <property type="entry name" value="Motile_Sperm"/>
    <property type="match status" value="1"/>
</dbReference>
<dbReference type="PROSITE" id="PS50202">
    <property type="entry name" value="MSP"/>
    <property type="match status" value="1"/>
</dbReference>
<dbReference type="GO" id="GO:0090158">
    <property type="term" value="P:endoplasmic reticulum membrane organization"/>
    <property type="evidence" value="ECO:0007669"/>
    <property type="project" value="TreeGrafter"/>
</dbReference>
<keyword evidence="3" id="KW-0812">Transmembrane</keyword>
<evidence type="ECO:0000313" key="8">
    <source>
        <dbReference type="EnsemblPlants" id="OPUNC11G09020.1"/>
    </source>
</evidence>
<feature type="region of interest" description="Disordered" evidence="6">
    <location>
        <begin position="43"/>
        <end position="63"/>
    </location>
</feature>
<dbReference type="InterPro" id="IPR008962">
    <property type="entry name" value="PapD-like_sf"/>
</dbReference>
<dbReference type="eggNOG" id="KOG0439">
    <property type="taxonomic scope" value="Eukaryota"/>
</dbReference>
<dbReference type="SUPFAM" id="SSF49354">
    <property type="entry name" value="PapD-like"/>
    <property type="match status" value="1"/>
</dbReference>
<dbReference type="AlphaFoldDB" id="A0A0E0MEN5"/>
<evidence type="ECO:0000259" key="7">
    <source>
        <dbReference type="PROSITE" id="PS50202"/>
    </source>
</evidence>
<name>A0A0E0MEN5_ORYPU</name>
<accession>A0A0E0MEN5</accession>
<keyword evidence="4" id="KW-1133">Transmembrane helix</keyword>
<dbReference type="EnsemblPlants" id="OPUNC11G09020.1">
    <property type="protein sequence ID" value="OPUNC11G09020.1"/>
    <property type="gene ID" value="OPUNC11G09020"/>
</dbReference>
<evidence type="ECO:0000256" key="4">
    <source>
        <dbReference type="ARBA" id="ARBA00022989"/>
    </source>
</evidence>
<dbReference type="GO" id="GO:0061817">
    <property type="term" value="P:endoplasmic reticulum-plasma membrane tethering"/>
    <property type="evidence" value="ECO:0007669"/>
    <property type="project" value="TreeGrafter"/>
</dbReference>
<comment type="similarity">
    <text evidence="2">Belongs to the VAMP-associated protein (VAP) (TC 9.B.17) family.</text>
</comment>
<evidence type="ECO:0000256" key="3">
    <source>
        <dbReference type="ARBA" id="ARBA00022692"/>
    </source>
</evidence>
<evidence type="ECO:0000256" key="1">
    <source>
        <dbReference type="ARBA" id="ARBA00004211"/>
    </source>
</evidence>